<proteinExistence type="predicted"/>
<evidence type="ECO:0000313" key="1">
    <source>
        <dbReference type="EMBL" id="QIQ66386.1"/>
    </source>
</evidence>
<reference evidence="2" key="1">
    <citation type="submission" date="2020-02" db="EMBL/GenBank/DDBJ databases">
        <authorList>
            <person name="Olsen N.S."/>
            <person name="Forero-Junco L."/>
            <person name="Kot W."/>
            <person name="Hansen L.H."/>
        </authorList>
    </citation>
    <scope>NUCLEOTIDE SEQUENCE [LARGE SCALE GENOMIC DNA]</scope>
</reference>
<organism evidence="1 2">
    <name type="scientific">Enterococcus phage vipetofem</name>
    <dbReference type="NCBI Taxonomy" id="2719594"/>
    <lineage>
        <taxon>Viruses</taxon>
        <taxon>Duplodnaviria</taxon>
        <taxon>Heunggongvirae</taxon>
        <taxon>Uroviricota</taxon>
        <taxon>Caudoviricetes</taxon>
        <taxon>Andrewesvirinae</taxon>
        <taxon>Vipetofemvirus</taxon>
        <taxon>Vipetofemvirus vipetofem</taxon>
    </lineage>
</organism>
<dbReference type="Proteomes" id="UP000502113">
    <property type="component" value="Segment"/>
</dbReference>
<evidence type="ECO:0000313" key="2">
    <source>
        <dbReference type="Proteomes" id="UP000502113"/>
    </source>
</evidence>
<accession>A0A6G9LNV0</accession>
<keyword evidence="2" id="KW-1185">Reference proteome</keyword>
<dbReference type="EMBL" id="MT119361">
    <property type="protein sequence ID" value="QIQ66386.1"/>
    <property type="molecule type" value="Genomic_DNA"/>
</dbReference>
<protein>
    <submittedName>
        <fullName evidence="1">Uncharacterized protein</fullName>
    </submittedName>
</protein>
<name>A0A6G9LNV0_9CAUD</name>
<gene>
    <name evidence="1" type="ORF">vipetofem_88</name>
</gene>
<sequence length="42" mass="4917">MLNEQQPLTIEEEIELQIQSVELIMEIEEIIDKNGKIYGKTL</sequence>